<evidence type="ECO:0000256" key="3">
    <source>
        <dbReference type="ARBA" id="ARBA00022989"/>
    </source>
</evidence>
<dbReference type="PaxDb" id="121845-A0A1S3D8I6"/>
<feature type="transmembrane region" description="Helical" evidence="6">
    <location>
        <begin position="198"/>
        <end position="218"/>
    </location>
</feature>
<dbReference type="AlphaFoldDB" id="A0A1S3D8I6"/>
<dbReference type="Pfam" id="PF00916">
    <property type="entry name" value="Sulfate_transp"/>
    <property type="match status" value="2"/>
</dbReference>
<dbReference type="PANTHER" id="PTHR11814">
    <property type="entry name" value="SULFATE TRANSPORTER"/>
    <property type="match status" value="1"/>
</dbReference>
<feature type="domain" description="SLC26A/SulP transporter" evidence="7">
    <location>
        <begin position="476"/>
        <end position="564"/>
    </location>
</feature>
<evidence type="ECO:0000256" key="2">
    <source>
        <dbReference type="ARBA" id="ARBA00022692"/>
    </source>
</evidence>
<organism evidence="8 9">
    <name type="scientific">Diaphorina citri</name>
    <name type="common">Asian citrus psyllid</name>
    <dbReference type="NCBI Taxonomy" id="121845"/>
    <lineage>
        <taxon>Eukaryota</taxon>
        <taxon>Metazoa</taxon>
        <taxon>Ecdysozoa</taxon>
        <taxon>Arthropoda</taxon>
        <taxon>Hexapoda</taxon>
        <taxon>Insecta</taxon>
        <taxon>Pterygota</taxon>
        <taxon>Neoptera</taxon>
        <taxon>Paraneoptera</taxon>
        <taxon>Hemiptera</taxon>
        <taxon>Sternorrhyncha</taxon>
        <taxon>Psylloidea</taxon>
        <taxon>Psyllidae</taxon>
        <taxon>Diaphorininae</taxon>
        <taxon>Diaphorina</taxon>
    </lineage>
</organism>
<feature type="transmembrane region" description="Helical" evidence="6">
    <location>
        <begin position="123"/>
        <end position="142"/>
    </location>
</feature>
<keyword evidence="3 6" id="KW-1133">Transmembrane helix</keyword>
<feature type="transmembrane region" description="Helical" evidence="6">
    <location>
        <begin position="274"/>
        <end position="291"/>
    </location>
</feature>
<dbReference type="InterPro" id="IPR011547">
    <property type="entry name" value="SLC26A/SulP_dom"/>
</dbReference>
<feature type="transmembrane region" description="Helical" evidence="6">
    <location>
        <begin position="508"/>
        <end position="528"/>
    </location>
</feature>
<feature type="transmembrane region" description="Helical" evidence="6">
    <location>
        <begin position="534"/>
        <end position="552"/>
    </location>
</feature>
<evidence type="ECO:0000256" key="6">
    <source>
        <dbReference type="SAM" id="Phobius"/>
    </source>
</evidence>
<comment type="subcellular location">
    <subcellularLocation>
        <location evidence="1">Membrane</location>
        <topology evidence="1">Multi-pass membrane protein</topology>
    </subcellularLocation>
</comment>
<feature type="region of interest" description="Disordered" evidence="5">
    <location>
        <begin position="613"/>
        <end position="692"/>
    </location>
</feature>
<reference evidence="9" key="1">
    <citation type="submission" date="2025-08" db="UniProtKB">
        <authorList>
            <consortium name="RefSeq"/>
        </authorList>
    </citation>
    <scope>IDENTIFICATION</scope>
</reference>
<evidence type="ECO:0000256" key="5">
    <source>
        <dbReference type="SAM" id="MobiDB-lite"/>
    </source>
</evidence>
<proteinExistence type="predicted"/>
<accession>A0A1S3D8I6</accession>
<feature type="transmembrane region" description="Helical" evidence="6">
    <location>
        <begin position="564"/>
        <end position="595"/>
    </location>
</feature>
<feature type="transmembrane region" description="Helical" evidence="6">
    <location>
        <begin position="386"/>
        <end position="409"/>
    </location>
</feature>
<name>A0A1S3D8I6_DIACI</name>
<dbReference type="STRING" id="121845.A0A1S3D8I6"/>
<feature type="compositionally biased region" description="Basic and acidic residues" evidence="5">
    <location>
        <begin position="649"/>
        <end position="670"/>
    </location>
</feature>
<dbReference type="GO" id="GO:0055085">
    <property type="term" value="P:transmembrane transport"/>
    <property type="evidence" value="ECO:0007669"/>
    <property type="project" value="InterPro"/>
</dbReference>
<dbReference type="InterPro" id="IPR001902">
    <property type="entry name" value="SLC26A/SulP_fam"/>
</dbReference>
<evidence type="ECO:0000313" key="9">
    <source>
        <dbReference type="RefSeq" id="XP_008476538.1"/>
    </source>
</evidence>
<evidence type="ECO:0000256" key="4">
    <source>
        <dbReference type="ARBA" id="ARBA00023136"/>
    </source>
</evidence>
<gene>
    <name evidence="9" type="primary">LOC103513483</name>
</gene>
<feature type="transmembrane region" description="Helical" evidence="6">
    <location>
        <begin position="323"/>
        <end position="346"/>
    </location>
</feature>
<dbReference type="GeneID" id="103513483"/>
<feature type="domain" description="SLC26A/SulP transporter" evidence="7">
    <location>
        <begin position="125"/>
        <end position="463"/>
    </location>
</feature>
<evidence type="ECO:0000256" key="1">
    <source>
        <dbReference type="ARBA" id="ARBA00004141"/>
    </source>
</evidence>
<evidence type="ECO:0000313" key="8">
    <source>
        <dbReference type="Proteomes" id="UP000079169"/>
    </source>
</evidence>
<dbReference type="OMA" id="TMVMDFA"/>
<dbReference type="Proteomes" id="UP000079169">
    <property type="component" value="Unplaced"/>
</dbReference>
<dbReference type="KEGG" id="dci:103513483"/>
<feature type="transmembrane region" description="Helical" evidence="6">
    <location>
        <begin position="249"/>
        <end position="268"/>
    </location>
</feature>
<sequence>MDNKNFSMDSELGDKATIPMMNNNNNVKPMEDKPKDMKINMDETGNLSRMSSVQESRTYNFGNNDFILVEGPVLRGRKISVREKINSVGPWIEDRLDRVCSRKQLTKRLPITRWLPQYSLEDGIGDLVAGITVGLTVILQAIAYSNIAGLEPQYGLYGSFVGAIIYIFVGTCKDVPMGPTAMVSLVTYQAVKGYGPQFANLLTLLSGIIQLMMGVFGLGIMLDFISGPVASGFTSAVAIIITSSQIKDILGISGGGATFVKMWVNIISNIENTSYPDLLVGVICIAVSLMLREIAKIRVGHKNEDDSLSEPDLTWTQNTINKIFWLIGTSRNCVIVIASGLVGYYMSQDGPPPYKIVGKLPPGLPSVGFPLLTVQRGNTTYDFFDMVSIMGSGIFVTPLIAVVENIAVCKAFGNTNISRSAVESVSGVRTPMVGIYTGNTNISRSAVESVSGVRTPMVGIYTGNTNISRSAVESVSGVRTPMVGIYTGNTNISRSAVESVSGVRTPMVGIYTAIIAICSLLWLTPYFFYIPKASLAAVIISAVIFMVEVRVVKPIYRSKKSDLIPGLVTFIACLILPLEIGFVVGVGLNLMFILYHAARPKISMEIHTVSVTNQKKKSQPSSSSVVESKDKKADTPTQSLTTSHKMKSKFADLKRKFKSESESTTEERVLDTTLPNVIGGEGGGGGGDTDEDFDMVEMAQEAGM</sequence>
<evidence type="ECO:0000259" key="7">
    <source>
        <dbReference type="Pfam" id="PF00916"/>
    </source>
</evidence>
<keyword evidence="2 6" id="KW-0812">Transmembrane</keyword>
<protein>
    <submittedName>
        <fullName evidence="9">Sodium-independent sulfate anion transporter-like</fullName>
    </submittedName>
</protein>
<feature type="region of interest" description="Disordered" evidence="5">
    <location>
        <begin position="1"/>
        <end position="35"/>
    </location>
</feature>
<keyword evidence="8" id="KW-1185">Reference proteome</keyword>
<feature type="transmembrane region" description="Helical" evidence="6">
    <location>
        <begin position="224"/>
        <end position="242"/>
    </location>
</feature>
<dbReference type="GO" id="GO:0016020">
    <property type="term" value="C:membrane"/>
    <property type="evidence" value="ECO:0007669"/>
    <property type="project" value="UniProtKB-SubCell"/>
</dbReference>
<keyword evidence="4 6" id="KW-0472">Membrane</keyword>
<dbReference type="RefSeq" id="XP_008476538.1">
    <property type="nucleotide sequence ID" value="XM_008478316.3"/>
</dbReference>